<feature type="compositionally biased region" description="Low complexity" evidence="5">
    <location>
        <begin position="47"/>
        <end position="61"/>
    </location>
</feature>
<dbReference type="EMBL" id="JABWAB010000004">
    <property type="protein sequence ID" value="KAF6052521.1"/>
    <property type="molecule type" value="Genomic_DNA"/>
</dbReference>
<evidence type="ECO:0000313" key="7">
    <source>
        <dbReference type="Proteomes" id="UP000590412"/>
    </source>
</evidence>
<protein>
    <recommendedName>
        <fullName evidence="4">Required for respiratory growth protein 9, mitochondrial</fullName>
    </recommendedName>
</protein>
<organism evidence="6 7">
    <name type="scientific">Candida parapsilosis</name>
    <name type="common">Yeast</name>
    <dbReference type="NCBI Taxonomy" id="5480"/>
    <lineage>
        <taxon>Eukaryota</taxon>
        <taxon>Fungi</taxon>
        <taxon>Dikarya</taxon>
        <taxon>Ascomycota</taxon>
        <taxon>Saccharomycotina</taxon>
        <taxon>Pichiomycetes</taxon>
        <taxon>Debaryomycetaceae</taxon>
        <taxon>Candida/Lodderomyces clade</taxon>
        <taxon>Candida</taxon>
    </lineage>
</organism>
<feature type="region of interest" description="Disordered" evidence="5">
    <location>
        <begin position="43"/>
        <end position="72"/>
    </location>
</feature>
<evidence type="ECO:0000256" key="3">
    <source>
        <dbReference type="ARBA" id="ARBA00010895"/>
    </source>
</evidence>
<dbReference type="OrthoDB" id="5578174at2759"/>
<evidence type="ECO:0000256" key="1">
    <source>
        <dbReference type="ARBA" id="ARBA00003548"/>
    </source>
</evidence>
<dbReference type="GO" id="GO:0005739">
    <property type="term" value="C:mitochondrion"/>
    <property type="evidence" value="ECO:0007669"/>
    <property type="project" value="UniProtKB-SubCell"/>
</dbReference>
<feature type="compositionally biased region" description="Polar residues" evidence="5">
    <location>
        <begin position="230"/>
        <end position="239"/>
    </location>
</feature>
<comment type="caution">
    <text evidence="6">The sequence shown here is derived from an EMBL/GenBank/DDBJ whole genome shotgun (WGS) entry which is preliminary data.</text>
</comment>
<comment type="subcellular location">
    <subcellularLocation>
        <location evidence="2">Mitochondrion</location>
    </subcellularLocation>
</comment>
<comment type="similarity">
    <text evidence="3">Belongs to the RRG9 family.</text>
</comment>
<dbReference type="GO" id="GO:0005634">
    <property type="term" value="C:nucleus"/>
    <property type="evidence" value="ECO:0007669"/>
    <property type="project" value="TreeGrafter"/>
</dbReference>
<gene>
    <name evidence="6" type="ORF">FOB60_002777</name>
</gene>
<dbReference type="Proteomes" id="UP000590412">
    <property type="component" value="Unassembled WGS sequence"/>
</dbReference>
<dbReference type="PANTHER" id="PTHR13475:SF3">
    <property type="entry name" value="NEUGRIN"/>
    <property type="match status" value="1"/>
</dbReference>
<name>A0A8X7NNK3_CANPA</name>
<dbReference type="AlphaFoldDB" id="A0A8X7NNK3"/>
<proteinExistence type="inferred from homology"/>
<comment type="function">
    <text evidence="1">Required for respiratory activity and maintenance and expression of the mitochondrial genome.</text>
</comment>
<reference evidence="6" key="1">
    <citation type="submission" date="2020-03" db="EMBL/GenBank/DDBJ databases">
        <title>FDA dAtabase for Regulatory Grade micrObial Sequences (FDA-ARGOS): Supporting development and validation of Infectious Disease Dx tests.</title>
        <authorList>
            <person name="Campos J."/>
            <person name="Goldberg B."/>
            <person name="Tallon L."/>
            <person name="Sadzewicz L."/>
            <person name="Vavikolanu K."/>
            <person name="Mehta A."/>
            <person name="Aluvathingal J."/>
            <person name="Nadendla S."/>
            <person name="Nandy P."/>
            <person name="Geyer C."/>
            <person name="Yan Y."/>
            <person name="Sichtig H."/>
        </authorList>
    </citation>
    <scope>NUCLEOTIDE SEQUENCE [LARGE SCALE GENOMIC DNA]</scope>
    <source>
        <strain evidence="6">FDAARGOS_652</strain>
    </source>
</reference>
<evidence type="ECO:0000256" key="2">
    <source>
        <dbReference type="ARBA" id="ARBA00004173"/>
    </source>
</evidence>
<sequence>MIPIRCSTVCFSIPRVFLKPIQSSTYLSQLRFKSEVTTTTHNDDFVSTTTSTTSSNLPSTKSKSKSKSKREPKTLIEEMKLAELSRQKVLSLRQTLAPWIKRELTQKSKYSHWNPKRKLSRQEMIKVKELKETFPQYRTVDLAQFFHISPEAVRRILKSKWVPNEIDEERMIQRKERKLLQRQETKQAALGRTDEASAVARRAQKHGKWHKRSKKSIDDDNDDDGVELNKSYNKIQSQF</sequence>
<evidence type="ECO:0000313" key="6">
    <source>
        <dbReference type="EMBL" id="KAF6052521.1"/>
    </source>
</evidence>
<feature type="region of interest" description="Disordered" evidence="5">
    <location>
        <begin position="183"/>
        <end position="239"/>
    </location>
</feature>
<feature type="compositionally biased region" description="Basic residues" evidence="5">
    <location>
        <begin position="202"/>
        <end position="214"/>
    </location>
</feature>
<dbReference type="Pfam" id="PF06413">
    <property type="entry name" value="Neugrin"/>
    <property type="match status" value="1"/>
</dbReference>
<evidence type="ECO:0000256" key="5">
    <source>
        <dbReference type="SAM" id="MobiDB-lite"/>
    </source>
</evidence>
<dbReference type="InterPro" id="IPR010487">
    <property type="entry name" value="NGRN/Rrg9"/>
</dbReference>
<accession>A0A8X7NNK3</accession>
<evidence type="ECO:0000256" key="4">
    <source>
        <dbReference type="ARBA" id="ARBA00013566"/>
    </source>
</evidence>
<dbReference type="PANTHER" id="PTHR13475">
    <property type="entry name" value="NEUGRIN"/>
    <property type="match status" value="1"/>
</dbReference>